<reference evidence="2 3" key="1">
    <citation type="submission" date="2016-12" db="EMBL/GenBank/DDBJ databases">
        <title>The genomes of Aspergillus section Nigri reveals drivers in fungal speciation.</title>
        <authorList>
            <consortium name="DOE Joint Genome Institute"/>
            <person name="Vesth T.C."/>
            <person name="Nybo J."/>
            <person name="Theobald S."/>
            <person name="Brandl J."/>
            <person name="Frisvad J.C."/>
            <person name="Nielsen K.F."/>
            <person name="Lyhne E.K."/>
            <person name="Kogle M.E."/>
            <person name="Kuo A."/>
            <person name="Riley R."/>
            <person name="Clum A."/>
            <person name="Nolan M."/>
            <person name="Lipzen A."/>
            <person name="Salamov A."/>
            <person name="Henrissat B."/>
            <person name="Wiebenga A."/>
            <person name="De Vries R.P."/>
            <person name="Grigoriev I.V."/>
            <person name="Mortensen U.H."/>
            <person name="Andersen M.R."/>
            <person name="Baker S.E."/>
        </authorList>
    </citation>
    <scope>NUCLEOTIDE SEQUENCE [LARGE SCALE GENOMIC DNA]</scope>
    <source>
        <strain evidence="2 3">CBS 117.55</strain>
    </source>
</reference>
<feature type="compositionally biased region" description="Polar residues" evidence="1">
    <location>
        <begin position="31"/>
        <end position="42"/>
    </location>
</feature>
<name>A0A317WNY9_9EURO</name>
<evidence type="ECO:0000313" key="2">
    <source>
        <dbReference type="EMBL" id="PWY85980.1"/>
    </source>
</evidence>
<comment type="caution">
    <text evidence="2">The sequence shown here is derived from an EMBL/GenBank/DDBJ whole genome shotgun (WGS) entry which is preliminary data.</text>
</comment>
<dbReference type="EMBL" id="MSFL01000008">
    <property type="protein sequence ID" value="PWY85980.1"/>
    <property type="molecule type" value="Genomic_DNA"/>
</dbReference>
<accession>A0A317WNY9</accession>
<sequence>MLCVDRYVHGTAGRTSPHKLTLATTKRRIGRQQSDHQSQAAATVTPDGYGEERDLRSSYGVDTVSVYTVVSAVGCKGCRLEHPVTDTEDTFPSPLPRAKSERKGKERREKKGLQTFLSFPLPSRFPSVYIDPNDNNNAWVSTQYVRHEKVLPSDRSEHQGGVDAALLKTVWF</sequence>
<keyword evidence="3" id="KW-1185">Reference proteome</keyword>
<feature type="region of interest" description="Disordered" evidence="1">
    <location>
        <begin position="86"/>
        <end position="110"/>
    </location>
</feature>
<gene>
    <name evidence="2" type="ORF">BO70DRAFT_360801</name>
</gene>
<dbReference type="OrthoDB" id="10592859at2759"/>
<evidence type="ECO:0000313" key="3">
    <source>
        <dbReference type="Proteomes" id="UP000247233"/>
    </source>
</evidence>
<dbReference type="AlphaFoldDB" id="A0A317WNY9"/>
<dbReference type="RefSeq" id="XP_025400532.1">
    <property type="nucleotide sequence ID" value="XM_025542877.1"/>
</dbReference>
<evidence type="ECO:0000256" key="1">
    <source>
        <dbReference type="SAM" id="MobiDB-lite"/>
    </source>
</evidence>
<dbReference type="GeneID" id="37065114"/>
<feature type="compositionally biased region" description="Basic and acidic residues" evidence="1">
    <location>
        <begin position="98"/>
        <end position="110"/>
    </location>
</feature>
<proteinExistence type="predicted"/>
<dbReference type="Proteomes" id="UP000247233">
    <property type="component" value="Unassembled WGS sequence"/>
</dbReference>
<feature type="region of interest" description="Disordered" evidence="1">
    <location>
        <begin position="26"/>
        <end position="52"/>
    </location>
</feature>
<dbReference type="VEuPathDB" id="FungiDB:BO70DRAFT_360801"/>
<protein>
    <submittedName>
        <fullName evidence="2">Uncharacterized protein</fullName>
    </submittedName>
</protein>
<organism evidence="2 3">
    <name type="scientific">Aspergillus heteromorphus CBS 117.55</name>
    <dbReference type="NCBI Taxonomy" id="1448321"/>
    <lineage>
        <taxon>Eukaryota</taxon>
        <taxon>Fungi</taxon>
        <taxon>Dikarya</taxon>
        <taxon>Ascomycota</taxon>
        <taxon>Pezizomycotina</taxon>
        <taxon>Eurotiomycetes</taxon>
        <taxon>Eurotiomycetidae</taxon>
        <taxon>Eurotiales</taxon>
        <taxon>Aspergillaceae</taxon>
        <taxon>Aspergillus</taxon>
        <taxon>Aspergillus subgen. Circumdati</taxon>
    </lineage>
</organism>